<keyword evidence="8 10" id="KW-0472">Membrane</keyword>
<dbReference type="Pfam" id="PF03222">
    <property type="entry name" value="Trp_Tyr_perm"/>
    <property type="match status" value="1"/>
</dbReference>
<comment type="subcellular location">
    <subcellularLocation>
        <location evidence="1">Cell inner membrane</location>
        <topology evidence="1">Multi-pass membrane protein</topology>
    </subcellularLocation>
</comment>
<feature type="region of interest" description="Disordered" evidence="9">
    <location>
        <begin position="51"/>
        <end position="70"/>
    </location>
</feature>
<feature type="transmembrane region" description="Helical" evidence="10">
    <location>
        <begin position="320"/>
        <end position="340"/>
    </location>
</feature>
<dbReference type="OrthoDB" id="204942at2759"/>
<keyword evidence="6" id="KW-0029">Amino-acid transport</keyword>
<feature type="transmembrane region" description="Helical" evidence="10">
    <location>
        <begin position="248"/>
        <end position="268"/>
    </location>
</feature>
<evidence type="ECO:0000256" key="6">
    <source>
        <dbReference type="ARBA" id="ARBA00022970"/>
    </source>
</evidence>
<gene>
    <name evidence="12" type="primary">LOC112288636</name>
    <name evidence="11" type="ORF">PHYPA_015575</name>
</gene>
<dbReference type="EnsemblPlants" id="Pp3c11_25650V3.4">
    <property type="protein sequence ID" value="Pp3c11_25650V3.4"/>
    <property type="gene ID" value="Pp3c11_25650"/>
</dbReference>
<evidence type="ECO:0000313" key="13">
    <source>
        <dbReference type="Proteomes" id="UP000006727"/>
    </source>
</evidence>
<dbReference type="EMBL" id="ABEU02000011">
    <property type="protein sequence ID" value="PNR45804.1"/>
    <property type="molecule type" value="Genomic_DNA"/>
</dbReference>
<dbReference type="GO" id="GO:0009706">
    <property type="term" value="C:chloroplast inner membrane"/>
    <property type="evidence" value="ECO:0000318"/>
    <property type="project" value="GO_Central"/>
</dbReference>
<reference evidence="12" key="3">
    <citation type="submission" date="2020-12" db="UniProtKB">
        <authorList>
            <consortium name="EnsemblPlants"/>
        </authorList>
    </citation>
    <scope>IDENTIFICATION</scope>
</reference>
<dbReference type="GO" id="GO:0003333">
    <property type="term" value="P:amino acid transmembrane transport"/>
    <property type="evidence" value="ECO:0007669"/>
    <property type="project" value="InterPro"/>
</dbReference>
<dbReference type="InterPro" id="IPR018227">
    <property type="entry name" value="Amino_acid_transport_2"/>
</dbReference>
<keyword evidence="5 10" id="KW-0812">Transmembrane</keyword>
<dbReference type="AlphaFoldDB" id="A0A2K1JWA9"/>
<keyword evidence="7 10" id="KW-1133">Transmembrane helix</keyword>
<keyword evidence="3" id="KW-1003">Cell membrane</keyword>
<dbReference type="GO" id="GO:0015173">
    <property type="term" value="F:aromatic amino acid transmembrane transporter activity"/>
    <property type="evidence" value="ECO:0007669"/>
    <property type="project" value="InterPro"/>
</dbReference>
<reference evidence="11 13" key="1">
    <citation type="journal article" date="2008" name="Science">
        <title>The Physcomitrella genome reveals evolutionary insights into the conquest of land by plants.</title>
        <authorList>
            <person name="Rensing S."/>
            <person name="Lang D."/>
            <person name="Zimmer A."/>
            <person name="Terry A."/>
            <person name="Salamov A."/>
            <person name="Shapiro H."/>
            <person name="Nishiyama T."/>
            <person name="Perroud P.-F."/>
            <person name="Lindquist E."/>
            <person name="Kamisugi Y."/>
            <person name="Tanahashi T."/>
            <person name="Sakakibara K."/>
            <person name="Fujita T."/>
            <person name="Oishi K."/>
            <person name="Shin-I T."/>
            <person name="Kuroki Y."/>
            <person name="Toyoda A."/>
            <person name="Suzuki Y."/>
            <person name="Hashimoto A."/>
            <person name="Yamaguchi K."/>
            <person name="Sugano A."/>
            <person name="Kohara Y."/>
            <person name="Fujiyama A."/>
            <person name="Anterola A."/>
            <person name="Aoki S."/>
            <person name="Ashton N."/>
            <person name="Barbazuk W.B."/>
            <person name="Barker E."/>
            <person name="Bennetzen J."/>
            <person name="Bezanilla M."/>
            <person name="Blankenship R."/>
            <person name="Cho S.H."/>
            <person name="Dutcher S."/>
            <person name="Estelle M."/>
            <person name="Fawcett J.A."/>
            <person name="Gundlach H."/>
            <person name="Hanada K."/>
            <person name="Heyl A."/>
            <person name="Hicks K.A."/>
            <person name="Hugh J."/>
            <person name="Lohr M."/>
            <person name="Mayer K."/>
            <person name="Melkozernov A."/>
            <person name="Murata T."/>
            <person name="Nelson D."/>
            <person name="Pils B."/>
            <person name="Prigge M."/>
            <person name="Reiss B."/>
            <person name="Renner T."/>
            <person name="Rombauts S."/>
            <person name="Rushton P."/>
            <person name="Sanderfoot A."/>
            <person name="Schween G."/>
            <person name="Shiu S.-H."/>
            <person name="Stueber K."/>
            <person name="Theodoulou F.L."/>
            <person name="Tu H."/>
            <person name="Van de Peer Y."/>
            <person name="Verrier P.J."/>
            <person name="Waters E."/>
            <person name="Wood A."/>
            <person name="Yang L."/>
            <person name="Cove D."/>
            <person name="Cuming A."/>
            <person name="Hasebe M."/>
            <person name="Lucas S."/>
            <person name="Mishler D.B."/>
            <person name="Reski R."/>
            <person name="Grigoriev I."/>
            <person name="Quatrano R.S."/>
            <person name="Boore J.L."/>
        </authorList>
    </citation>
    <scope>NUCLEOTIDE SEQUENCE [LARGE SCALE GENOMIC DNA]</scope>
    <source>
        <strain evidence="12 13">cv. Gransden 2004</strain>
    </source>
</reference>
<dbReference type="Proteomes" id="UP000006727">
    <property type="component" value="Chromosome 11"/>
</dbReference>
<evidence type="ECO:0000256" key="10">
    <source>
        <dbReference type="SAM" id="Phobius"/>
    </source>
</evidence>
<feature type="transmembrane region" description="Helical" evidence="10">
    <location>
        <begin position="479"/>
        <end position="497"/>
    </location>
</feature>
<feature type="transmembrane region" description="Helical" evidence="10">
    <location>
        <begin position="185"/>
        <end position="210"/>
    </location>
</feature>
<evidence type="ECO:0000256" key="7">
    <source>
        <dbReference type="ARBA" id="ARBA00022989"/>
    </source>
</evidence>
<dbReference type="Gramene" id="Pp3c11_25650V3.4">
    <property type="protein sequence ID" value="Pp3c11_25650V3.4"/>
    <property type="gene ID" value="Pp3c11_25650"/>
</dbReference>
<accession>A0A2K1JWA9</accession>
<evidence type="ECO:0000313" key="12">
    <source>
        <dbReference type="EnsemblPlants" id="Pp3c11_25650V3.1"/>
    </source>
</evidence>
<feature type="transmembrane region" description="Helical" evidence="10">
    <location>
        <begin position="138"/>
        <end position="164"/>
    </location>
</feature>
<dbReference type="EnsemblPlants" id="Pp3c11_25650V3.1">
    <property type="protein sequence ID" value="Pp3c11_25650V3.1"/>
    <property type="gene ID" value="Pp3c11_25650"/>
</dbReference>
<evidence type="ECO:0000256" key="4">
    <source>
        <dbReference type="ARBA" id="ARBA00022519"/>
    </source>
</evidence>
<evidence type="ECO:0000256" key="2">
    <source>
        <dbReference type="ARBA" id="ARBA00022448"/>
    </source>
</evidence>
<keyword evidence="2" id="KW-0813">Transport</keyword>
<dbReference type="Gramene" id="Pp3c11_25650V3.1">
    <property type="protein sequence ID" value="Pp3c11_25650V3.1"/>
    <property type="gene ID" value="Pp3c11_25650"/>
</dbReference>
<feature type="transmembrane region" description="Helical" evidence="10">
    <location>
        <begin position="280"/>
        <end position="299"/>
    </location>
</feature>
<dbReference type="PRINTS" id="PR00166">
    <property type="entry name" value="AROAAPRMEASE"/>
</dbReference>
<keyword evidence="4" id="KW-0997">Cell inner membrane</keyword>
<organism evidence="11">
    <name type="scientific">Physcomitrium patens</name>
    <name type="common">Spreading-leaved earth moss</name>
    <name type="synonym">Physcomitrella patens</name>
    <dbReference type="NCBI Taxonomy" id="3218"/>
    <lineage>
        <taxon>Eukaryota</taxon>
        <taxon>Viridiplantae</taxon>
        <taxon>Streptophyta</taxon>
        <taxon>Embryophyta</taxon>
        <taxon>Bryophyta</taxon>
        <taxon>Bryophytina</taxon>
        <taxon>Bryopsida</taxon>
        <taxon>Funariidae</taxon>
        <taxon>Funariales</taxon>
        <taxon>Funariaceae</taxon>
        <taxon>Physcomitrium</taxon>
    </lineage>
</organism>
<feature type="transmembrane region" description="Helical" evidence="10">
    <location>
        <begin position="222"/>
        <end position="241"/>
    </location>
</feature>
<dbReference type="KEGG" id="ppp:112288636"/>
<dbReference type="PaxDb" id="3218-PP1S138_69V6.1"/>
<dbReference type="PANTHER" id="PTHR32195:SF26">
    <property type="entry name" value="TRYPTOPHAN OR TYROSINE TRANSPORTER PROTEIN"/>
    <property type="match status" value="1"/>
</dbReference>
<dbReference type="InterPro" id="IPR013059">
    <property type="entry name" value="Trp_tyr_transpt"/>
</dbReference>
<keyword evidence="13" id="KW-1185">Reference proteome</keyword>
<evidence type="ECO:0000256" key="8">
    <source>
        <dbReference type="ARBA" id="ARBA00023136"/>
    </source>
</evidence>
<dbReference type="STRING" id="3218.A0A2K1JWA9"/>
<feature type="transmembrane region" description="Helical" evidence="10">
    <location>
        <begin position="438"/>
        <end position="458"/>
    </location>
</feature>
<name>A0A2K1JWA9_PHYPA</name>
<feature type="compositionally biased region" description="Basic and acidic residues" evidence="9">
    <location>
        <begin position="53"/>
        <end position="62"/>
    </location>
</feature>
<reference evidence="11 13" key="2">
    <citation type="journal article" date="2018" name="Plant J.">
        <title>The Physcomitrella patens chromosome-scale assembly reveals moss genome structure and evolution.</title>
        <authorList>
            <person name="Lang D."/>
            <person name="Ullrich K.K."/>
            <person name="Murat F."/>
            <person name="Fuchs J."/>
            <person name="Jenkins J."/>
            <person name="Haas F.B."/>
            <person name="Piednoel M."/>
            <person name="Gundlach H."/>
            <person name="Van Bel M."/>
            <person name="Meyberg R."/>
            <person name="Vives C."/>
            <person name="Morata J."/>
            <person name="Symeonidi A."/>
            <person name="Hiss M."/>
            <person name="Muchero W."/>
            <person name="Kamisugi Y."/>
            <person name="Saleh O."/>
            <person name="Blanc G."/>
            <person name="Decker E.L."/>
            <person name="van Gessel N."/>
            <person name="Grimwood J."/>
            <person name="Hayes R.D."/>
            <person name="Graham S.W."/>
            <person name="Gunter L.E."/>
            <person name="McDaniel S.F."/>
            <person name="Hoernstein S.N.W."/>
            <person name="Larsson A."/>
            <person name="Li F.W."/>
            <person name="Perroud P.F."/>
            <person name="Phillips J."/>
            <person name="Ranjan P."/>
            <person name="Rokshar D.S."/>
            <person name="Rothfels C.J."/>
            <person name="Schneider L."/>
            <person name="Shu S."/>
            <person name="Stevenson D.W."/>
            <person name="Thummler F."/>
            <person name="Tillich M."/>
            <person name="Villarreal Aguilar J.C."/>
            <person name="Widiez T."/>
            <person name="Wong G.K."/>
            <person name="Wymore A."/>
            <person name="Zhang Y."/>
            <person name="Zimmer A.D."/>
            <person name="Quatrano R.S."/>
            <person name="Mayer K.F.X."/>
            <person name="Goodstein D."/>
            <person name="Casacuberta J.M."/>
            <person name="Vandepoele K."/>
            <person name="Reski R."/>
            <person name="Cuming A.C."/>
            <person name="Tuskan G.A."/>
            <person name="Maumus F."/>
            <person name="Salse J."/>
            <person name="Schmutz J."/>
            <person name="Rensing S.A."/>
        </authorList>
    </citation>
    <scope>NUCLEOTIDE SEQUENCE [LARGE SCALE GENOMIC DNA]</scope>
    <source>
        <strain evidence="12 13">cv. Gransden 2004</strain>
    </source>
</reference>
<feature type="transmembrane region" description="Helical" evidence="10">
    <location>
        <begin position="369"/>
        <end position="391"/>
    </location>
</feature>
<protein>
    <recommendedName>
        <fullName evidence="14">Tyrosine-specific transport protein</fullName>
    </recommendedName>
</protein>
<evidence type="ECO:0000256" key="3">
    <source>
        <dbReference type="ARBA" id="ARBA00022475"/>
    </source>
</evidence>
<sequence length="502" mass="52468">MMQAMATLPCATGPQPGYGHHRGRINVATKSRSPRLGIGLEGGRGGLVVARSKQPDVQKETEELSGFDMPTRSGISEKKVAVLEVDEGRRVERMFSNLNEVSLKHEPGSLVSAVLLIAGTTVGAGILAIPSVTQESGFLASSVACIGCWLYMVGSGLLVAEVNVNTMCELGSGGVSLVSMALRTLGVWGVRVACGAYLFIHYALLVAYIARSSDIVTNAVGIPLWVSATLFTSTLGGLCYFGSQRVIGVVNGGLVVGILGSFGLLVTVGSSGLDFNSLLTANWVAVPHSIPVIALAFVYQNVVPVVTTSLEGDLPKIRTAVVLGTGIPLVLFLIWNAVILGTSSSLVDPSGAVQAISDPLLRLRSASGIVAPTVEVFSFLAIATSFIGFVLGLSDFLCDLLKIPGGGRRSPLPYLLTLIPPMFLALTSRDIFYQALDFAGTYGVLVLFGILPAAMAWSERYSGICLPPSVKPIVPGGRLTLAFFIGAAGFVITSEAISKLLP</sequence>
<evidence type="ECO:0000256" key="9">
    <source>
        <dbReference type="SAM" id="MobiDB-lite"/>
    </source>
</evidence>
<dbReference type="PANTHER" id="PTHR32195">
    <property type="entry name" value="OS07G0662800 PROTEIN"/>
    <property type="match status" value="1"/>
</dbReference>
<dbReference type="GO" id="GO:0005886">
    <property type="term" value="C:plasma membrane"/>
    <property type="evidence" value="ECO:0007669"/>
    <property type="project" value="UniProtKB-SubCell"/>
</dbReference>
<proteinExistence type="predicted"/>
<evidence type="ECO:0000256" key="5">
    <source>
        <dbReference type="ARBA" id="ARBA00022692"/>
    </source>
</evidence>
<dbReference type="FunCoup" id="A0A2K1JWA9">
    <property type="interactions" value="288"/>
</dbReference>
<evidence type="ECO:0000313" key="11">
    <source>
        <dbReference type="EMBL" id="PNR45804.1"/>
    </source>
</evidence>
<feature type="transmembrane region" description="Helical" evidence="10">
    <location>
        <begin position="110"/>
        <end position="132"/>
    </location>
</feature>
<dbReference type="RefSeq" id="XP_024388810.1">
    <property type="nucleotide sequence ID" value="XM_024533042.2"/>
</dbReference>
<evidence type="ECO:0000256" key="1">
    <source>
        <dbReference type="ARBA" id="ARBA00004429"/>
    </source>
</evidence>
<dbReference type="GeneID" id="112288636"/>
<evidence type="ECO:0008006" key="14">
    <source>
        <dbReference type="Google" id="ProtNLM"/>
    </source>
</evidence>